<proteinExistence type="predicted"/>
<dbReference type="AlphaFoldDB" id="A0A8K0MVN3"/>
<evidence type="ECO:0000313" key="2">
    <source>
        <dbReference type="Proteomes" id="UP000797356"/>
    </source>
</evidence>
<gene>
    <name evidence="1" type="ORF">COCNU_01G017870</name>
</gene>
<name>A0A8K0MVN3_COCNU</name>
<dbReference type="EMBL" id="CM017872">
    <property type="protein sequence ID" value="KAG1327853.1"/>
    <property type="molecule type" value="Genomic_DNA"/>
</dbReference>
<keyword evidence="2" id="KW-1185">Reference proteome</keyword>
<comment type="caution">
    <text evidence="1">The sequence shown here is derived from an EMBL/GenBank/DDBJ whole genome shotgun (WGS) entry which is preliminary data.</text>
</comment>
<reference evidence="1" key="2">
    <citation type="submission" date="2019-07" db="EMBL/GenBank/DDBJ databases">
        <authorList>
            <person name="Yang Y."/>
            <person name="Bocs S."/>
            <person name="Baudouin L."/>
        </authorList>
    </citation>
    <scope>NUCLEOTIDE SEQUENCE</scope>
    <source>
        <tissue evidence="1">Spear leaf of Hainan Tall coconut</tissue>
    </source>
</reference>
<accession>A0A8K0MVN3</accession>
<dbReference type="Proteomes" id="UP000797356">
    <property type="component" value="Chromosome 1"/>
</dbReference>
<reference evidence="1" key="1">
    <citation type="journal article" date="2017" name="Gigascience">
        <title>The genome draft of coconut (Cocos nucifera).</title>
        <authorList>
            <person name="Xiao Y."/>
            <person name="Xu P."/>
            <person name="Fan H."/>
            <person name="Baudouin L."/>
            <person name="Xia W."/>
            <person name="Bocs S."/>
            <person name="Xu J."/>
            <person name="Li Q."/>
            <person name="Guo A."/>
            <person name="Zhou L."/>
            <person name="Li J."/>
            <person name="Wu Y."/>
            <person name="Ma Z."/>
            <person name="Armero A."/>
            <person name="Issali A.E."/>
            <person name="Liu N."/>
            <person name="Peng M."/>
            <person name="Yang Y."/>
        </authorList>
    </citation>
    <scope>NUCLEOTIDE SEQUENCE</scope>
    <source>
        <tissue evidence="1">Spear leaf of Hainan Tall coconut</tissue>
    </source>
</reference>
<evidence type="ECO:0000313" key="1">
    <source>
        <dbReference type="EMBL" id="KAG1327853.1"/>
    </source>
</evidence>
<organism evidence="1 2">
    <name type="scientific">Cocos nucifera</name>
    <name type="common">Coconut palm</name>
    <dbReference type="NCBI Taxonomy" id="13894"/>
    <lineage>
        <taxon>Eukaryota</taxon>
        <taxon>Viridiplantae</taxon>
        <taxon>Streptophyta</taxon>
        <taxon>Embryophyta</taxon>
        <taxon>Tracheophyta</taxon>
        <taxon>Spermatophyta</taxon>
        <taxon>Magnoliopsida</taxon>
        <taxon>Liliopsida</taxon>
        <taxon>Arecaceae</taxon>
        <taxon>Arecoideae</taxon>
        <taxon>Cocoseae</taxon>
        <taxon>Attaleinae</taxon>
        <taxon>Cocos</taxon>
    </lineage>
</organism>
<protein>
    <submittedName>
        <fullName evidence="1">Uncharacterized protein</fullName>
    </submittedName>
</protein>
<sequence>MAERHRVMKPTIEIIRNVLTHDVTINMRGWSILANSAAQLKRGLRPLKLGSKSLRSSSGPLRSYEEKKVTASCKETIAELKKELDLCELILTTSKEKRVAIEKVVKDAKERAVPTEASAQDPTARAIADFKESQDFAEAIVEGLTKAYQFSFEDCKARVAQLYPKVNLSKVSATKEAKEEPTSATTKPDAITKANAKLPLLLLSFRL</sequence>